<dbReference type="InterPro" id="IPR001680">
    <property type="entry name" value="WD40_rpt"/>
</dbReference>
<evidence type="ECO:0000256" key="6">
    <source>
        <dbReference type="ARBA" id="ARBA00022816"/>
    </source>
</evidence>
<dbReference type="GO" id="GO:0005198">
    <property type="term" value="F:structural molecule activity"/>
    <property type="evidence" value="ECO:0007669"/>
    <property type="project" value="InterPro"/>
</dbReference>
<dbReference type="GO" id="GO:0051028">
    <property type="term" value="P:mRNA transport"/>
    <property type="evidence" value="ECO:0007669"/>
    <property type="project" value="UniProtKB-KW"/>
</dbReference>
<evidence type="ECO:0000313" key="12">
    <source>
        <dbReference type="EMBL" id="BAN38197.1"/>
    </source>
</evidence>
<dbReference type="SUPFAM" id="SSF50978">
    <property type="entry name" value="WD40 repeat-like"/>
    <property type="match status" value="1"/>
</dbReference>
<keyword evidence="6" id="KW-0509">mRNA transport</keyword>
<keyword evidence="8" id="KW-0811">Translocation</keyword>
<proteinExistence type="evidence at transcript level"/>
<comment type="similarity">
    <text evidence="2">Belongs to the WD repeat SEC13 family.</text>
</comment>
<dbReference type="InterPro" id="IPR036322">
    <property type="entry name" value="WD40_repeat_dom_sf"/>
</dbReference>
<evidence type="ECO:0000256" key="10">
    <source>
        <dbReference type="ARBA" id="ARBA00023242"/>
    </source>
</evidence>
<evidence type="ECO:0000256" key="9">
    <source>
        <dbReference type="ARBA" id="ARBA00023132"/>
    </source>
</evidence>
<dbReference type="PROSITE" id="PS50082">
    <property type="entry name" value="WD_REPEATS_2"/>
    <property type="match status" value="1"/>
</dbReference>
<dbReference type="PANTHER" id="PTHR11024:SF2">
    <property type="entry name" value="PROTEIN SEC13 HOMOLOG"/>
    <property type="match status" value="1"/>
</dbReference>
<evidence type="ECO:0000313" key="13">
    <source>
        <dbReference type="EMBL" id="GAT95079.1"/>
    </source>
</evidence>
<evidence type="ECO:0000256" key="11">
    <source>
        <dbReference type="PROSITE-ProRule" id="PRU00221"/>
    </source>
</evidence>
<reference evidence="12" key="1">
    <citation type="submission" date="2012-06" db="EMBL/GenBank/DDBJ databases">
        <title>Short 5' UTR of Entamoeba genes.</title>
        <authorList>
            <person name="Hiranuka K."/>
            <person name="Kumagai M."/>
            <person name="Wakaguri H."/>
            <person name="Suzuki Y."/>
            <person name="Sugano S."/>
            <person name="Watanabe J."/>
            <person name="Makioka A."/>
        </authorList>
    </citation>
    <scope>NUCLEOTIDE SEQUENCE</scope>
    <source>
        <strain evidence="12">HM-1:IMSS</strain>
    </source>
</reference>
<dbReference type="VEuPathDB" id="AmoebaDB:EHI_001050"/>
<comment type="subcellular location">
    <subcellularLocation>
        <location evidence="1">Nucleus</location>
        <location evidence="1">Nuclear pore complex</location>
    </subcellularLocation>
</comment>
<evidence type="ECO:0000256" key="4">
    <source>
        <dbReference type="ARBA" id="ARBA00022574"/>
    </source>
</evidence>
<accession>A0A060N0D4</accession>
<keyword evidence="7" id="KW-0653">Protein transport</keyword>
<evidence type="ECO:0000256" key="3">
    <source>
        <dbReference type="ARBA" id="ARBA00022448"/>
    </source>
</evidence>
<dbReference type="VEuPathDB" id="AmoebaDB:KM1_061200"/>
<dbReference type="InterPro" id="IPR037363">
    <property type="entry name" value="Sec13/Seh1_fam"/>
</dbReference>
<dbReference type="FunFam" id="2.130.10.10:FF:001337">
    <property type="entry name" value="Sec 13 protein, putative"/>
    <property type="match status" value="1"/>
</dbReference>
<evidence type="ECO:0000256" key="8">
    <source>
        <dbReference type="ARBA" id="ARBA00023010"/>
    </source>
</evidence>
<dbReference type="GO" id="GO:0030127">
    <property type="term" value="C:COPII vesicle coat"/>
    <property type="evidence" value="ECO:0007669"/>
    <property type="project" value="TreeGrafter"/>
</dbReference>
<accession>A0A060N6E7</accession>
<feature type="repeat" description="WD" evidence="11">
    <location>
        <begin position="50"/>
        <end position="93"/>
    </location>
</feature>
<reference evidence="13 14" key="2">
    <citation type="submission" date="2016-05" db="EMBL/GenBank/DDBJ databases">
        <title>First whole genome sequencing of Entamoeba histolytica HM1:IMSS-clone-6.</title>
        <authorList>
            <person name="Mukherjee Avik.K."/>
            <person name="Izumyama S."/>
            <person name="Nakada-Tsukui K."/>
            <person name="Nozaki T."/>
        </authorList>
    </citation>
    <scope>NUCLEOTIDE SEQUENCE [LARGE SCALE GENOMIC DNA]</scope>
    <source>
        <strain evidence="13 14">HM1:IMSS clone 6</strain>
    </source>
</reference>
<dbReference type="VEuPathDB" id="AmoebaDB:EHI5A_059000"/>
<evidence type="ECO:0000313" key="14">
    <source>
        <dbReference type="Proteomes" id="UP000078387"/>
    </source>
</evidence>
<organism evidence="12">
    <name type="scientific">Entamoeba histolytica</name>
    <dbReference type="NCBI Taxonomy" id="5759"/>
    <lineage>
        <taxon>Eukaryota</taxon>
        <taxon>Amoebozoa</taxon>
        <taxon>Evosea</taxon>
        <taxon>Archamoebae</taxon>
        <taxon>Mastigamoebida</taxon>
        <taxon>Entamoebidae</taxon>
        <taxon>Entamoeba</taxon>
    </lineage>
</organism>
<dbReference type="EMBL" id="BDEQ01000001">
    <property type="protein sequence ID" value="GAT95079.1"/>
    <property type="molecule type" value="Genomic_DNA"/>
</dbReference>
<dbReference type="VEuPathDB" id="AmoebaDB:EHI7A_092780"/>
<keyword evidence="9" id="KW-0906">Nuclear pore complex</keyword>
<accession>A0A175JMX4</accession>
<protein>
    <submittedName>
        <fullName evidence="13">Sec 13 protein putative</fullName>
    </submittedName>
    <submittedName>
        <fullName evidence="12">Sec 13 protein, putative</fullName>
    </submittedName>
</protein>
<dbReference type="Gene3D" id="2.130.10.10">
    <property type="entry name" value="YVTN repeat-like/Quinoprotein amine dehydrogenase"/>
    <property type="match status" value="1"/>
</dbReference>
<keyword evidence="5" id="KW-0677">Repeat</keyword>
<name>A0A8I3B2W6_ENTHI</name>
<dbReference type="VEuPathDB" id="AmoebaDB:EHI8A_095860"/>
<dbReference type="GO" id="GO:0006606">
    <property type="term" value="P:protein import into nucleus"/>
    <property type="evidence" value="ECO:0007669"/>
    <property type="project" value="TreeGrafter"/>
</dbReference>
<keyword evidence="4 11" id="KW-0853">WD repeat</keyword>
<dbReference type="PANTHER" id="PTHR11024">
    <property type="entry name" value="NUCLEAR PORE COMPLEX PROTEIN SEC13 / SEH1 FAMILY MEMBER"/>
    <property type="match status" value="1"/>
</dbReference>
<evidence type="ECO:0000256" key="2">
    <source>
        <dbReference type="ARBA" id="ARBA00010102"/>
    </source>
</evidence>
<evidence type="ECO:0000256" key="1">
    <source>
        <dbReference type="ARBA" id="ARBA00004567"/>
    </source>
</evidence>
<dbReference type="Proteomes" id="UP000078387">
    <property type="component" value="Unassembled WGS sequence"/>
</dbReference>
<dbReference type="EMBL" id="AK419526">
    <property type="protein sequence ID" value="BAN38197.1"/>
    <property type="molecule type" value="mRNA"/>
</dbReference>
<dbReference type="GO" id="GO:0032008">
    <property type="term" value="P:positive regulation of TOR signaling"/>
    <property type="evidence" value="ECO:0007669"/>
    <property type="project" value="TreeGrafter"/>
</dbReference>
<accession>A0A8I3B2W6</accession>
<gene>
    <name evidence="13" type="ORF">CL6EHI_001050</name>
</gene>
<keyword evidence="10" id="KW-0539">Nucleus</keyword>
<evidence type="ECO:0000256" key="7">
    <source>
        <dbReference type="ARBA" id="ARBA00022927"/>
    </source>
</evidence>
<dbReference type="EMBL" id="AK419545">
    <property type="protein sequence ID" value="BAN38214.1"/>
    <property type="molecule type" value="mRNA"/>
</dbReference>
<keyword evidence="3" id="KW-0813">Transport</keyword>
<dbReference type="SMART" id="SM00320">
    <property type="entry name" value="WD40"/>
    <property type="match status" value="6"/>
</dbReference>
<dbReference type="Pfam" id="PF00400">
    <property type="entry name" value="WD40"/>
    <property type="match status" value="4"/>
</dbReference>
<dbReference type="AlphaFoldDB" id="A0A8I3B2W6"/>
<sequence length="276" mass="31243">MANIQRFTTSENIEDMEFDFYGTKVACALDDKSIVIFDTTQPEPKIISTLVGHTAAIWQVKWSHPRFGPVLASCSYDKQVLIWRETSNNNYAIVYSHKFHTKSVNSICFFPESEGLKLACGSSDGQISIIEYVESTKSWKTTSFNAHPAGVNTLTVIQNHMKVNIVSGGCDSTVKFHEYIDGEWKCVNQLKDHKDWIRDVSVTSSNGKLLLATCAQDHMVFIYEVNGTNIKLIDHLPEFKESCWRVAFNGDVLAVSLSNNEVEMWKNNDGKWVKEE</sequence>
<dbReference type="GO" id="GO:0032527">
    <property type="term" value="P:protein exit from endoplasmic reticulum"/>
    <property type="evidence" value="ECO:0007669"/>
    <property type="project" value="TreeGrafter"/>
</dbReference>
<dbReference type="InterPro" id="IPR015943">
    <property type="entry name" value="WD40/YVTN_repeat-like_dom_sf"/>
</dbReference>
<dbReference type="GO" id="GO:0031080">
    <property type="term" value="C:nuclear pore outer ring"/>
    <property type="evidence" value="ECO:0007669"/>
    <property type="project" value="TreeGrafter"/>
</dbReference>
<evidence type="ECO:0000256" key="5">
    <source>
        <dbReference type="ARBA" id="ARBA00022737"/>
    </source>
</evidence>
<dbReference type="GO" id="GO:0090114">
    <property type="term" value="P:COPII-coated vesicle budding"/>
    <property type="evidence" value="ECO:0007669"/>
    <property type="project" value="TreeGrafter"/>
</dbReference>